<gene>
    <name evidence="4" type="ORF">ACA1_315000</name>
</gene>
<sequence length="387" mass="43322">MSSSLWQKRYAMSWGRPVGGASLPRTADASHEAEAASQALDWRRLYVAKAALERRWRAGQCKVTSLPHNGVSVVQLWRGAAREPGLGSIGSPAAEPQLSWEWEFVSGDSKGFLRVWDGSAFTPTKSLQLHHTQIWWLEVKDDLCVSISADGKVKVTDLEKLEGIRDLEGHEGNAVWGVDFHVEHDVVISGDQRGLFIVHRLSTGEQLFSHSFPWGVIDCRYIASLRRCVVSLPGPDIHVIDLATEEVTKWKGHEGGTIMCLRLHDDLLLSGCEDKTVRIWDVKTGECVRVFETQGTTYDVRLCDDKLVAAVTNRSGESLLRVWHFATGELCCDIPLHQRTNRTYSLTVLPDRVREEEVQELCADDKARQVFPTVVPIHSSSNSLVYI</sequence>
<evidence type="ECO:0000256" key="2">
    <source>
        <dbReference type="ARBA" id="ARBA00022737"/>
    </source>
</evidence>
<dbReference type="RefSeq" id="XP_004340483.1">
    <property type="nucleotide sequence ID" value="XM_004340435.1"/>
</dbReference>
<dbReference type="PROSITE" id="PS50082">
    <property type="entry name" value="WD_REPEATS_2"/>
    <property type="match status" value="1"/>
</dbReference>
<feature type="repeat" description="WD" evidence="3">
    <location>
        <begin position="267"/>
        <end position="290"/>
    </location>
</feature>
<evidence type="ECO:0000313" key="4">
    <source>
        <dbReference type="EMBL" id="ELR18449.1"/>
    </source>
</evidence>
<proteinExistence type="predicted"/>
<evidence type="ECO:0000256" key="3">
    <source>
        <dbReference type="PROSITE-ProRule" id="PRU00221"/>
    </source>
</evidence>
<organism evidence="4 5">
    <name type="scientific">Acanthamoeba castellanii (strain ATCC 30010 / Neff)</name>
    <dbReference type="NCBI Taxonomy" id="1257118"/>
    <lineage>
        <taxon>Eukaryota</taxon>
        <taxon>Amoebozoa</taxon>
        <taxon>Discosea</taxon>
        <taxon>Longamoebia</taxon>
        <taxon>Centramoebida</taxon>
        <taxon>Acanthamoebidae</taxon>
        <taxon>Acanthamoeba</taxon>
    </lineage>
</organism>
<dbReference type="PROSITE" id="PS00678">
    <property type="entry name" value="WD_REPEATS_1"/>
    <property type="match status" value="1"/>
</dbReference>
<dbReference type="InterPro" id="IPR036322">
    <property type="entry name" value="WD40_repeat_dom_sf"/>
</dbReference>
<evidence type="ECO:0000313" key="5">
    <source>
        <dbReference type="Proteomes" id="UP000011083"/>
    </source>
</evidence>
<dbReference type="PANTHER" id="PTHR22847">
    <property type="entry name" value="WD40 REPEAT PROTEIN"/>
    <property type="match status" value="1"/>
</dbReference>
<dbReference type="GeneID" id="14919226"/>
<accession>L8GYT6</accession>
<dbReference type="Proteomes" id="UP000011083">
    <property type="component" value="Unassembled WGS sequence"/>
</dbReference>
<dbReference type="OrthoDB" id="10261640at2759"/>
<dbReference type="GO" id="GO:1990234">
    <property type="term" value="C:transferase complex"/>
    <property type="evidence" value="ECO:0007669"/>
    <property type="project" value="UniProtKB-ARBA"/>
</dbReference>
<dbReference type="VEuPathDB" id="AmoebaDB:ACA1_315000"/>
<dbReference type="SMART" id="SM00320">
    <property type="entry name" value="WD40"/>
    <property type="match status" value="4"/>
</dbReference>
<keyword evidence="2" id="KW-0677">Repeat</keyword>
<protein>
    <submittedName>
        <fullName evidence="4">WD domain, G-beta repeat-containing protein</fullName>
    </submittedName>
</protein>
<dbReference type="PANTHER" id="PTHR22847:SF637">
    <property type="entry name" value="WD REPEAT DOMAIN 5B"/>
    <property type="match status" value="1"/>
</dbReference>
<dbReference type="Gene3D" id="2.130.10.10">
    <property type="entry name" value="YVTN repeat-like/Quinoprotein amine dehydrogenase"/>
    <property type="match status" value="1"/>
</dbReference>
<dbReference type="InterPro" id="IPR019775">
    <property type="entry name" value="WD40_repeat_CS"/>
</dbReference>
<dbReference type="SUPFAM" id="SSF50978">
    <property type="entry name" value="WD40 repeat-like"/>
    <property type="match status" value="1"/>
</dbReference>
<dbReference type="InterPro" id="IPR001680">
    <property type="entry name" value="WD40_rpt"/>
</dbReference>
<name>L8GYT6_ACACF</name>
<evidence type="ECO:0000256" key="1">
    <source>
        <dbReference type="ARBA" id="ARBA00022574"/>
    </source>
</evidence>
<dbReference type="Pfam" id="PF00400">
    <property type="entry name" value="WD40"/>
    <property type="match status" value="2"/>
</dbReference>
<reference evidence="4 5" key="1">
    <citation type="journal article" date="2013" name="Genome Biol.">
        <title>Genome of Acanthamoeba castellanii highlights extensive lateral gene transfer and early evolution of tyrosine kinase signaling.</title>
        <authorList>
            <person name="Clarke M."/>
            <person name="Lohan A.J."/>
            <person name="Liu B."/>
            <person name="Lagkouvardos I."/>
            <person name="Roy S."/>
            <person name="Zafar N."/>
            <person name="Bertelli C."/>
            <person name="Schilde C."/>
            <person name="Kianianmomeni A."/>
            <person name="Burglin T.R."/>
            <person name="Frech C."/>
            <person name="Turcotte B."/>
            <person name="Kopec K.O."/>
            <person name="Synnott J.M."/>
            <person name="Choo C."/>
            <person name="Paponov I."/>
            <person name="Finkler A."/>
            <person name="Soon Heng Tan C."/>
            <person name="Hutchins A.P."/>
            <person name="Weinmeier T."/>
            <person name="Rattei T."/>
            <person name="Chu J.S."/>
            <person name="Gimenez G."/>
            <person name="Irimia M."/>
            <person name="Rigden D.J."/>
            <person name="Fitzpatrick D.A."/>
            <person name="Lorenzo-Morales J."/>
            <person name="Bateman A."/>
            <person name="Chiu C.H."/>
            <person name="Tang P."/>
            <person name="Hegemann P."/>
            <person name="Fromm H."/>
            <person name="Raoult D."/>
            <person name="Greub G."/>
            <person name="Miranda-Saavedra D."/>
            <person name="Chen N."/>
            <person name="Nash P."/>
            <person name="Ginger M.L."/>
            <person name="Horn M."/>
            <person name="Schaap P."/>
            <person name="Caler L."/>
            <person name="Loftus B."/>
        </authorList>
    </citation>
    <scope>NUCLEOTIDE SEQUENCE [LARGE SCALE GENOMIC DNA]</scope>
    <source>
        <strain evidence="4 5">Neff</strain>
    </source>
</reference>
<dbReference type="EMBL" id="KB007953">
    <property type="protein sequence ID" value="ELR18449.1"/>
    <property type="molecule type" value="Genomic_DNA"/>
</dbReference>
<keyword evidence="5" id="KW-1185">Reference proteome</keyword>
<keyword evidence="1 3" id="KW-0853">WD repeat</keyword>
<dbReference type="InterPro" id="IPR015943">
    <property type="entry name" value="WD40/YVTN_repeat-like_dom_sf"/>
</dbReference>
<dbReference type="AlphaFoldDB" id="L8GYT6"/>
<dbReference type="KEGG" id="acan:ACA1_315000"/>
<dbReference type="STRING" id="1257118.L8GYT6"/>